<evidence type="ECO:0000313" key="3">
    <source>
        <dbReference type="Proteomes" id="UP000796880"/>
    </source>
</evidence>
<proteinExistence type="predicted"/>
<comment type="caution">
    <text evidence="2">The sequence shown here is derived from an EMBL/GenBank/DDBJ whole genome shotgun (WGS) entry which is preliminary data.</text>
</comment>
<keyword evidence="1" id="KW-0812">Transmembrane</keyword>
<feature type="transmembrane region" description="Helical" evidence="1">
    <location>
        <begin position="81"/>
        <end position="109"/>
    </location>
</feature>
<keyword evidence="1" id="KW-1133">Transmembrane helix</keyword>
<reference evidence="2" key="1">
    <citation type="submission" date="2020-03" db="EMBL/GenBank/DDBJ databases">
        <title>A high-quality chromosome-level genome assembly of a woody plant with both climbing and erect habits, Rhamnella rubrinervis.</title>
        <authorList>
            <person name="Lu Z."/>
            <person name="Yang Y."/>
            <person name="Zhu X."/>
            <person name="Sun Y."/>
        </authorList>
    </citation>
    <scope>NUCLEOTIDE SEQUENCE</scope>
    <source>
        <strain evidence="2">BYM</strain>
        <tissue evidence="2">Leaf</tissue>
    </source>
</reference>
<evidence type="ECO:0000313" key="2">
    <source>
        <dbReference type="EMBL" id="KAF3432290.1"/>
    </source>
</evidence>
<organism evidence="2 3">
    <name type="scientific">Rhamnella rubrinervis</name>
    <dbReference type="NCBI Taxonomy" id="2594499"/>
    <lineage>
        <taxon>Eukaryota</taxon>
        <taxon>Viridiplantae</taxon>
        <taxon>Streptophyta</taxon>
        <taxon>Embryophyta</taxon>
        <taxon>Tracheophyta</taxon>
        <taxon>Spermatophyta</taxon>
        <taxon>Magnoliopsida</taxon>
        <taxon>eudicotyledons</taxon>
        <taxon>Gunneridae</taxon>
        <taxon>Pentapetalae</taxon>
        <taxon>rosids</taxon>
        <taxon>fabids</taxon>
        <taxon>Rosales</taxon>
        <taxon>Rhamnaceae</taxon>
        <taxon>rhamnoid group</taxon>
        <taxon>Rhamneae</taxon>
        <taxon>Rhamnella</taxon>
    </lineage>
</organism>
<protein>
    <submittedName>
        <fullName evidence="2">Uncharacterized protein</fullName>
    </submittedName>
</protein>
<keyword evidence="1" id="KW-0472">Membrane</keyword>
<dbReference type="Proteomes" id="UP000796880">
    <property type="component" value="Unassembled WGS sequence"/>
</dbReference>
<gene>
    <name evidence="2" type="ORF">FNV43_RR27029</name>
</gene>
<keyword evidence="3" id="KW-1185">Reference proteome</keyword>
<feature type="transmembrane region" description="Helical" evidence="1">
    <location>
        <begin position="115"/>
        <end position="139"/>
    </location>
</feature>
<sequence length="157" mass="17938">MQLKVSPNTPEKGFERLCMPPYTPISDCHRRPASIIQVGIGKRKDGFFELSSPLQTESFFTWSPSLKDALELFKEKKKCELVLHSLSQVFAFLLPLPLTSFPIFSIILHVLNPDLRWRVCTGIDAVPLLISFSILEVTIWSTRMQRPFNASSELRCK</sequence>
<evidence type="ECO:0000256" key="1">
    <source>
        <dbReference type="SAM" id="Phobius"/>
    </source>
</evidence>
<dbReference type="AlphaFoldDB" id="A0A8K0DJV0"/>
<name>A0A8K0DJV0_9ROSA</name>
<dbReference type="EMBL" id="VOIH02000012">
    <property type="protein sequence ID" value="KAF3432290.1"/>
    <property type="molecule type" value="Genomic_DNA"/>
</dbReference>
<accession>A0A8K0DJV0</accession>